<dbReference type="RefSeq" id="WP_135701084.1">
    <property type="nucleotide sequence ID" value="NZ_JBHILI010000006.1"/>
</dbReference>
<sequence length="435" mass="49051">MSSYLSPNQIRTRIISSSATLVLACAFLFPAISLESKGNSSGSLSVKKAKKRKRNAEEILTVQAKPKENVLLEMDFGKGISLQTPDLQSFLNIRARLQERATETIVHEQDDTREETELQTRRARLTLAGNFLGKNWQYYIQFSFSNLDMEKDRPVPLRDANLSFTGFRNANLKIGQMKVPFNRQRFISDGVQEFVDRTVANDELNLDRDVGILVSSGDLFGLDRFGYSAGIFGGDGRNRTSDASGVLVSGKLTYFPIGTFQDNGEPDLKRTDRPNLSFSLMGASNRNTNRDHSTFGNTYEFARFDYSHAGAEFLFQWKGVSVSAESVARKANSPFVEKTIGTETHREYSRSVKGGFLQIGYLFPNNLGVAIRYSEYRPWGKTDPKLVYSKERGVALSYYMREHNLKFQADYAYLDGGTVENLGSHRIRAQIQIFL</sequence>
<dbReference type="InterPro" id="IPR010870">
    <property type="entry name" value="Porin_O/P"/>
</dbReference>
<accession>A0ABV5BP29</accession>
<proteinExistence type="predicted"/>
<gene>
    <name evidence="1" type="ORF">ACE5IX_10555</name>
</gene>
<dbReference type="Pfam" id="PF07396">
    <property type="entry name" value="Porin_O_P"/>
    <property type="match status" value="1"/>
</dbReference>
<evidence type="ECO:0000313" key="2">
    <source>
        <dbReference type="Proteomes" id="UP001580391"/>
    </source>
</evidence>
<dbReference type="Gene3D" id="2.40.160.10">
    <property type="entry name" value="Porin"/>
    <property type="match status" value="1"/>
</dbReference>
<dbReference type="InterPro" id="IPR023614">
    <property type="entry name" value="Porin_dom_sf"/>
</dbReference>
<name>A0ABV5BP29_9LEPT</name>
<keyword evidence="2" id="KW-1185">Reference proteome</keyword>
<protein>
    <submittedName>
        <fullName evidence="1">Porin</fullName>
    </submittedName>
</protein>
<dbReference type="EMBL" id="JBHILJ010000005">
    <property type="protein sequence ID" value="MFB5736950.1"/>
    <property type="molecule type" value="Genomic_DNA"/>
</dbReference>
<reference evidence="1 2" key="1">
    <citation type="submission" date="2024-09" db="EMBL/GenBank/DDBJ databases">
        <title>Taxonomic and Genotyping Characterization of Leptospira Strains isolated from Multiple Sources in Colombia highlights the importance of intermediate species.</title>
        <authorList>
            <person name="Torres Higuera L."/>
            <person name="Rojas Tapias D."/>
            <person name="Jimenez Velasquez S."/>
            <person name="Renjifo Ibanez C."/>
        </authorList>
    </citation>
    <scope>NUCLEOTIDE SEQUENCE [LARGE SCALE GENOMIC DNA]</scope>
    <source>
        <strain evidence="1 2">Lep080</strain>
    </source>
</reference>
<dbReference type="SUPFAM" id="SSF56935">
    <property type="entry name" value="Porins"/>
    <property type="match status" value="1"/>
</dbReference>
<evidence type="ECO:0000313" key="1">
    <source>
        <dbReference type="EMBL" id="MFB5736950.1"/>
    </source>
</evidence>
<comment type="caution">
    <text evidence="1">The sequence shown here is derived from an EMBL/GenBank/DDBJ whole genome shotgun (WGS) entry which is preliminary data.</text>
</comment>
<dbReference type="Proteomes" id="UP001580391">
    <property type="component" value="Unassembled WGS sequence"/>
</dbReference>
<organism evidence="1 2">
    <name type="scientific">Leptospira wolffii</name>
    <dbReference type="NCBI Taxonomy" id="409998"/>
    <lineage>
        <taxon>Bacteria</taxon>
        <taxon>Pseudomonadati</taxon>
        <taxon>Spirochaetota</taxon>
        <taxon>Spirochaetia</taxon>
        <taxon>Leptospirales</taxon>
        <taxon>Leptospiraceae</taxon>
        <taxon>Leptospira</taxon>
    </lineage>
</organism>